<proteinExistence type="predicted"/>
<dbReference type="InterPro" id="IPR006860">
    <property type="entry name" value="FecR"/>
</dbReference>
<dbReference type="PANTHER" id="PTHR30273">
    <property type="entry name" value="PERIPLASMIC SIGNAL SENSOR AND SIGMA FACTOR ACTIVATOR FECR-RELATED"/>
    <property type="match status" value="1"/>
</dbReference>
<dbReference type="EMBL" id="JAYFUL010000010">
    <property type="protein sequence ID" value="MEA5257857.1"/>
    <property type="molecule type" value="Genomic_DNA"/>
</dbReference>
<feature type="domain" description="FecR protein" evidence="2">
    <location>
        <begin position="197"/>
        <end position="292"/>
    </location>
</feature>
<dbReference type="Pfam" id="PF16344">
    <property type="entry name" value="FecR_C"/>
    <property type="match status" value="1"/>
</dbReference>
<keyword evidence="1" id="KW-0812">Transmembrane</keyword>
<dbReference type="PANTHER" id="PTHR30273:SF2">
    <property type="entry name" value="PROTEIN FECR"/>
    <property type="match status" value="1"/>
</dbReference>
<organism evidence="4 5">
    <name type="scientific">Arcicella aquatica</name>
    <dbReference type="NCBI Taxonomy" id="217141"/>
    <lineage>
        <taxon>Bacteria</taxon>
        <taxon>Pseudomonadati</taxon>
        <taxon>Bacteroidota</taxon>
        <taxon>Cytophagia</taxon>
        <taxon>Cytophagales</taxon>
        <taxon>Flectobacillaceae</taxon>
        <taxon>Arcicella</taxon>
    </lineage>
</organism>
<keyword evidence="1" id="KW-0472">Membrane</keyword>
<evidence type="ECO:0000259" key="3">
    <source>
        <dbReference type="Pfam" id="PF16344"/>
    </source>
</evidence>
<dbReference type="Gene3D" id="3.55.50.30">
    <property type="match status" value="1"/>
</dbReference>
<dbReference type="Pfam" id="PF04773">
    <property type="entry name" value="FecR"/>
    <property type="match status" value="1"/>
</dbReference>
<dbReference type="InterPro" id="IPR012373">
    <property type="entry name" value="Ferrdict_sens_TM"/>
</dbReference>
<reference evidence="4 5" key="1">
    <citation type="submission" date="2023-12" db="EMBL/GenBank/DDBJ databases">
        <title>Novel species of the genus Arcicella isolated from rivers.</title>
        <authorList>
            <person name="Lu H."/>
        </authorList>
    </citation>
    <scope>NUCLEOTIDE SEQUENCE [LARGE SCALE GENOMIC DNA]</scope>
    <source>
        <strain evidence="4 5">LMG 21963</strain>
    </source>
</reference>
<gene>
    <name evidence="4" type="ORF">VB264_08670</name>
</gene>
<sequence>MPSERISFLVERYFSNSCTEAEKYELMQWANTASETELEEILHSSWQNHESNLEMPTEMSDRIMSKIFTQNQVSDEDDEYSEEEDKPSIGFWRVNYSIAASIALIISVGLFAWFQYNTVDKRTENRIVQVKEFEKNDVLPGSDKAILTFDDGTKVALDDSKNGSLGKQGETNILKPEKGQLVYQSTKTAVAQPMYNTVTTPKGGQYQVVLSDGTKVWLNAASSLRFPLVFEGNERKVEMTGEVYFEVAKNAKKPFKVISNGQEVEVLGTHFNIMAYPNEKAIKTTLLEGSVKVSKNDHSTILEPGQQAKVGFNNNIFRTINDVSLEEELAWKNGYFQFNNASLEMIMRQIERWYDVDIQYIGKIPDEHFTGKLQRNTNLSNVLKILSMSEVQFKIEGKKIVITP</sequence>
<feature type="transmembrane region" description="Helical" evidence="1">
    <location>
        <begin position="96"/>
        <end position="116"/>
    </location>
</feature>
<name>A0ABU5QLC3_9BACT</name>
<dbReference type="Gene3D" id="2.60.120.1440">
    <property type="match status" value="1"/>
</dbReference>
<evidence type="ECO:0000313" key="5">
    <source>
        <dbReference type="Proteomes" id="UP001304671"/>
    </source>
</evidence>
<accession>A0ABU5QLC3</accession>
<feature type="domain" description="Protein FecR C-terminal" evidence="3">
    <location>
        <begin position="335"/>
        <end position="402"/>
    </location>
</feature>
<comment type="caution">
    <text evidence="4">The sequence shown here is derived from an EMBL/GenBank/DDBJ whole genome shotgun (WGS) entry which is preliminary data.</text>
</comment>
<keyword evidence="5" id="KW-1185">Reference proteome</keyword>
<evidence type="ECO:0000256" key="1">
    <source>
        <dbReference type="SAM" id="Phobius"/>
    </source>
</evidence>
<keyword evidence="1" id="KW-1133">Transmembrane helix</keyword>
<evidence type="ECO:0000313" key="4">
    <source>
        <dbReference type="EMBL" id="MEA5257857.1"/>
    </source>
</evidence>
<dbReference type="RefSeq" id="WP_323248528.1">
    <property type="nucleotide sequence ID" value="NZ_JAYFUL010000010.1"/>
</dbReference>
<dbReference type="Proteomes" id="UP001304671">
    <property type="component" value="Unassembled WGS sequence"/>
</dbReference>
<protein>
    <submittedName>
        <fullName evidence="4">FecR family protein</fullName>
    </submittedName>
</protein>
<evidence type="ECO:0000259" key="2">
    <source>
        <dbReference type="Pfam" id="PF04773"/>
    </source>
</evidence>
<dbReference type="InterPro" id="IPR032508">
    <property type="entry name" value="FecR_C"/>
</dbReference>